<organism evidence="1 2">
    <name type="scientific">Halobacterium salinarum</name>
    <name type="common">Halobacterium halobium</name>
    <dbReference type="NCBI Taxonomy" id="2242"/>
    <lineage>
        <taxon>Archaea</taxon>
        <taxon>Methanobacteriati</taxon>
        <taxon>Methanobacteriota</taxon>
        <taxon>Stenosarchaea group</taxon>
        <taxon>Halobacteria</taxon>
        <taxon>Halobacteriales</taxon>
        <taxon>Halobacteriaceae</taxon>
        <taxon>Halobacterium</taxon>
    </lineage>
</organism>
<protein>
    <submittedName>
        <fullName evidence="1">Uncharacterized protein</fullName>
    </submittedName>
</protein>
<dbReference type="Proteomes" id="UP000642919">
    <property type="component" value="Unassembled WGS sequence"/>
</dbReference>
<evidence type="ECO:0000313" key="2">
    <source>
        <dbReference type="Proteomes" id="UP000642919"/>
    </source>
</evidence>
<sequence length="265" mass="27777">MRVAFGERVRRGRAVDLRNEGVPASAVVAAITDPDDGRVRGQRPAAVHEHVGVLCEGTTLRVGVALAAAARSRGARTTHDDELAAVTRQLAGLSTPDVDLAAARERVAAAEAAVGHMRERAARVQGRTQPGDGEPVVAVTRALTAVETEWHAAKERLQRAQAAWADARRRLTLEDRRANLEQAARDALVARWSDRFRRAMDALAVPASVPPSQPPRRFSGPPWAGAAAIARLAAPGAPLVVSAAVCADALAASAALDAPVVVVAD</sequence>
<gene>
    <name evidence="1" type="ORF">HNR49_000673</name>
</gene>
<name>A0A841HAY7_HALSI</name>
<accession>A0A841HAY7</accession>
<comment type="caution">
    <text evidence="1">The sequence shown here is derived from an EMBL/GenBank/DDBJ whole genome shotgun (WGS) entry which is preliminary data.</text>
</comment>
<proteinExistence type="predicted"/>
<reference evidence="1" key="1">
    <citation type="submission" date="2020-08" db="EMBL/GenBank/DDBJ databases">
        <title>Genomic Encyclopedia of Type Strains, Phase IV (KMG-IV): sequencing the most valuable type-strain genomes for metagenomic binning, comparative biology and taxonomic classification.</title>
        <authorList>
            <person name="Goeker M."/>
        </authorList>
    </citation>
    <scope>NUCLEOTIDE SEQUENCE</scope>
    <source>
        <strain evidence="1">DSM 669</strain>
    </source>
</reference>
<dbReference type="GeneID" id="68694748"/>
<dbReference type="AlphaFoldDB" id="A0A841HAY7"/>
<dbReference type="EMBL" id="JACHGX010000001">
    <property type="protein sequence ID" value="MBB6089335.1"/>
    <property type="molecule type" value="Genomic_DNA"/>
</dbReference>
<dbReference type="Pfam" id="PF25254">
    <property type="entry name" value="DUF7856"/>
    <property type="match status" value="1"/>
</dbReference>
<dbReference type="OMA" id="PATEMEH"/>
<dbReference type="InterPro" id="IPR057178">
    <property type="entry name" value="DUF7856"/>
</dbReference>
<evidence type="ECO:0000313" key="1">
    <source>
        <dbReference type="EMBL" id="MBB6089335.1"/>
    </source>
</evidence>
<dbReference type="RefSeq" id="WP_010903619.1">
    <property type="nucleotide sequence ID" value="NZ_JACHGX010000001.1"/>
</dbReference>